<evidence type="ECO:0000313" key="2">
    <source>
        <dbReference type="Proteomes" id="UP001157069"/>
    </source>
</evidence>
<gene>
    <name evidence="1" type="ORF">GCM10025869_04790</name>
</gene>
<name>A0ABQ6JTF2_9MICO</name>
<keyword evidence="2" id="KW-1185">Reference proteome</keyword>
<protein>
    <submittedName>
        <fullName evidence="1">Uncharacterized protein</fullName>
    </submittedName>
</protein>
<accession>A0ABQ6JTF2</accession>
<evidence type="ECO:0000313" key="1">
    <source>
        <dbReference type="EMBL" id="GMA89950.1"/>
    </source>
</evidence>
<dbReference type="Proteomes" id="UP001157069">
    <property type="component" value="Unassembled WGS sequence"/>
</dbReference>
<dbReference type="EMBL" id="BSVA01000001">
    <property type="protein sequence ID" value="GMA89950.1"/>
    <property type="molecule type" value="Genomic_DNA"/>
</dbReference>
<reference evidence="2" key="1">
    <citation type="journal article" date="2019" name="Int. J. Syst. Evol. Microbiol.">
        <title>The Global Catalogue of Microorganisms (GCM) 10K type strain sequencing project: providing services to taxonomists for standard genome sequencing and annotation.</title>
        <authorList>
            <consortium name="The Broad Institute Genomics Platform"/>
            <consortium name="The Broad Institute Genome Sequencing Center for Infectious Disease"/>
            <person name="Wu L."/>
            <person name="Ma J."/>
        </authorList>
    </citation>
    <scope>NUCLEOTIDE SEQUENCE [LARGE SCALE GENOMIC DNA]</scope>
    <source>
        <strain evidence="2">NBRC 108755</strain>
    </source>
</reference>
<comment type="caution">
    <text evidence="1">The sequence shown here is derived from an EMBL/GenBank/DDBJ whole genome shotgun (WGS) entry which is preliminary data.</text>
</comment>
<sequence>MLPEIACEWTMETSGTTEQIAERLASCLVHEARARPQQAEGDWAVYAIGSRARFRTWGLVGPRAYRRLPISVRTRQFLSDDGSPRVQVELRNDEGPYAIRLPSVEIAYQQAYSEIRHVIQKAVGHGSA</sequence>
<proteinExistence type="predicted"/>
<organism evidence="1 2">
    <name type="scientific">Homoserinibacter gongjuensis</name>
    <dbReference type="NCBI Taxonomy" id="1162968"/>
    <lineage>
        <taxon>Bacteria</taxon>
        <taxon>Bacillati</taxon>
        <taxon>Actinomycetota</taxon>
        <taxon>Actinomycetes</taxon>
        <taxon>Micrococcales</taxon>
        <taxon>Microbacteriaceae</taxon>
        <taxon>Homoserinibacter</taxon>
    </lineage>
</organism>